<dbReference type="SUPFAM" id="SSF48452">
    <property type="entry name" value="TPR-like"/>
    <property type="match status" value="1"/>
</dbReference>
<evidence type="ECO:0000313" key="2">
    <source>
        <dbReference type="Proteomes" id="UP000318741"/>
    </source>
</evidence>
<name>A0A517PDF8_9PLAN</name>
<dbReference type="RefSeq" id="WP_145360288.1">
    <property type="nucleotide sequence ID" value="NZ_CP036265.1"/>
</dbReference>
<dbReference type="InterPro" id="IPR011990">
    <property type="entry name" value="TPR-like_helical_dom_sf"/>
</dbReference>
<accession>A0A517PDF8</accession>
<dbReference type="EMBL" id="CP036265">
    <property type="protein sequence ID" value="QDT17414.1"/>
    <property type="molecule type" value="Genomic_DNA"/>
</dbReference>
<evidence type="ECO:0008006" key="3">
    <source>
        <dbReference type="Google" id="ProtNLM"/>
    </source>
</evidence>
<gene>
    <name evidence="1" type="ORF">CA12_35360</name>
</gene>
<organism evidence="1 2">
    <name type="scientific">Alienimonas californiensis</name>
    <dbReference type="NCBI Taxonomy" id="2527989"/>
    <lineage>
        <taxon>Bacteria</taxon>
        <taxon>Pseudomonadati</taxon>
        <taxon>Planctomycetota</taxon>
        <taxon>Planctomycetia</taxon>
        <taxon>Planctomycetales</taxon>
        <taxon>Planctomycetaceae</taxon>
        <taxon>Alienimonas</taxon>
    </lineage>
</organism>
<dbReference type="KEGG" id="acaf:CA12_35360"/>
<reference evidence="1 2" key="1">
    <citation type="submission" date="2019-02" db="EMBL/GenBank/DDBJ databases">
        <title>Deep-cultivation of Planctomycetes and their phenomic and genomic characterization uncovers novel biology.</title>
        <authorList>
            <person name="Wiegand S."/>
            <person name="Jogler M."/>
            <person name="Boedeker C."/>
            <person name="Pinto D."/>
            <person name="Vollmers J."/>
            <person name="Rivas-Marin E."/>
            <person name="Kohn T."/>
            <person name="Peeters S.H."/>
            <person name="Heuer A."/>
            <person name="Rast P."/>
            <person name="Oberbeckmann S."/>
            <person name="Bunk B."/>
            <person name="Jeske O."/>
            <person name="Meyerdierks A."/>
            <person name="Storesund J.E."/>
            <person name="Kallscheuer N."/>
            <person name="Luecker S."/>
            <person name="Lage O.M."/>
            <person name="Pohl T."/>
            <person name="Merkel B.J."/>
            <person name="Hornburger P."/>
            <person name="Mueller R.-W."/>
            <person name="Bruemmer F."/>
            <person name="Labrenz M."/>
            <person name="Spormann A.M."/>
            <person name="Op den Camp H."/>
            <person name="Overmann J."/>
            <person name="Amann R."/>
            <person name="Jetten M.S.M."/>
            <person name="Mascher T."/>
            <person name="Medema M.H."/>
            <person name="Devos D.P."/>
            <person name="Kaster A.-K."/>
            <person name="Ovreas L."/>
            <person name="Rohde M."/>
            <person name="Galperin M.Y."/>
            <person name="Jogler C."/>
        </authorList>
    </citation>
    <scope>NUCLEOTIDE SEQUENCE [LARGE SCALE GENOMIC DNA]</scope>
    <source>
        <strain evidence="1 2">CA12</strain>
    </source>
</reference>
<evidence type="ECO:0000313" key="1">
    <source>
        <dbReference type="EMBL" id="QDT17414.1"/>
    </source>
</evidence>
<dbReference type="Proteomes" id="UP000318741">
    <property type="component" value="Chromosome"/>
</dbReference>
<keyword evidence="2" id="KW-1185">Reference proteome</keyword>
<dbReference type="Gene3D" id="1.25.40.10">
    <property type="entry name" value="Tetratricopeptide repeat domain"/>
    <property type="match status" value="1"/>
</dbReference>
<sequence>MTPSPDDPLRFKFRFLNEQGQPAGLFRKKGRWDGETLTLDDVTLPAAALMDVQARDKLLFLVVPVENDSTAEEAAGPRAGTIGASFSGNATAQSLKSALDVARSAAWAESHREQLEAAGRGAAFRSATCPHCEATAVLSDMPKTPQVFCAFCETLWTERAAADPPAWETAHRICDECGYFAAPRKFTVFYFYFLLVVYGWNVRATWRCPACMRGDAWKMLVVNAPFVLGVPVALTQLARTYGSDLTGGPYAGLDAGNKAARAGKFDAAIARYRAILERLGAAAGVKYNLGLALAGEGETNRAADAFLASLDDCANYAPAYQRVAPLLEQSGRTEELAELRRQWA</sequence>
<protein>
    <recommendedName>
        <fullName evidence="3">Tetratricopeptide repeat protein</fullName>
    </recommendedName>
</protein>
<dbReference type="OrthoDB" id="213435at2"/>
<dbReference type="AlphaFoldDB" id="A0A517PDF8"/>
<proteinExistence type="predicted"/>